<sequence>MAPRGRPRKKMVGSTRMDAALDAMMQFGFEEKLVRQTVNELLDVYEGAWPFIEDGSYNLLIETILAKQQEKNKEDYLQENAKRDGVALTTSADATLATGITEVGSSSLVVNQDPSLLHATADGLDSASQTNYHNQDQAQDTVPSSNQSIDVKDSTVPVLREEQNEPNPSNNVAGRNINTPLPHTHENNVGTSFVKSNMIGSLEAPEKVPRRRRKPCYGWISGDDNDDGKVELIHLPLPPLPEHIEKLLGQSSSSVASSQKKSGIRRGMRKSRWDEKPDGV</sequence>
<proteinExistence type="predicted"/>
<feature type="region of interest" description="Disordered" evidence="1">
    <location>
        <begin position="126"/>
        <end position="186"/>
    </location>
</feature>
<dbReference type="Proteomes" id="UP001341840">
    <property type="component" value="Unassembled WGS sequence"/>
</dbReference>
<dbReference type="Pfam" id="PF10440">
    <property type="entry name" value="WIYLD"/>
    <property type="match status" value="1"/>
</dbReference>
<comment type="caution">
    <text evidence="3">The sequence shown here is derived from an EMBL/GenBank/DDBJ whole genome shotgun (WGS) entry which is preliminary data.</text>
</comment>
<feature type="compositionally biased region" description="Polar residues" evidence="1">
    <location>
        <begin position="165"/>
        <end position="186"/>
    </location>
</feature>
<dbReference type="EMBL" id="JASCZI010091828">
    <property type="protein sequence ID" value="MED6151300.1"/>
    <property type="molecule type" value="Genomic_DNA"/>
</dbReference>
<feature type="compositionally biased region" description="Basic and acidic residues" evidence="1">
    <location>
        <begin position="271"/>
        <end position="280"/>
    </location>
</feature>
<feature type="compositionally biased region" description="Low complexity" evidence="1">
    <location>
        <begin position="249"/>
        <end position="261"/>
    </location>
</feature>
<feature type="compositionally biased region" description="Polar residues" evidence="1">
    <location>
        <begin position="126"/>
        <end position="149"/>
    </location>
</feature>
<evidence type="ECO:0000313" key="3">
    <source>
        <dbReference type="EMBL" id="MED6151300.1"/>
    </source>
</evidence>
<dbReference type="PANTHER" id="PTHR34271:SF1">
    <property type="entry name" value="NUCLEOLAR HISTONE METHYLTRANSFERASE-RELATED PROTEIN"/>
    <property type="match status" value="1"/>
</dbReference>
<dbReference type="PANTHER" id="PTHR34271">
    <property type="entry name" value="NUCLEOLAR HISTONE METHYLTRANSFERASE-RELATED PROTEIN"/>
    <property type="match status" value="1"/>
</dbReference>
<dbReference type="Gene3D" id="1.10.8.850">
    <property type="entry name" value="Histone-lysine N methyltransferase , C-terminal domain-like"/>
    <property type="match status" value="1"/>
</dbReference>
<accession>A0ABU6TSA2</accession>
<reference evidence="3 4" key="1">
    <citation type="journal article" date="2023" name="Plants (Basel)">
        <title>Bridging the Gap: Combining Genomics and Transcriptomics Approaches to Understand Stylosanthes scabra, an Orphan Legume from the Brazilian Caatinga.</title>
        <authorList>
            <person name="Ferreira-Neto J.R.C."/>
            <person name="da Silva M.D."/>
            <person name="Binneck E."/>
            <person name="de Melo N.F."/>
            <person name="da Silva R.H."/>
            <person name="de Melo A.L.T.M."/>
            <person name="Pandolfi V."/>
            <person name="Bustamante F.O."/>
            <person name="Brasileiro-Vidal A.C."/>
            <person name="Benko-Iseppon A.M."/>
        </authorList>
    </citation>
    <scope>NUCLEOTIDE SEQUENCE [LARGE SCALE GENOMIC DNA]</scope>
    <source>
        <tissue evidence="3">Leaves</tissue>
    </source>
</reference>
<keyword evidence="4" id="KW-1185">Reference proteome</keyword>
<evidence type="ECO:0000256" key="1">
    <source>
        <dbReference type="SAM" id="MobiDB-lite"/>
    </source>
</evidence>
<feature type="region of interest" description="Disordered" evidence="1">
    <location>
        <begin position="249"/>
        <end position="280"/>
    </location>
</feature>
<name>A0ABU6TSA2_9FABA</name>
<dbReference type="InterPro" id="IPR018848">
    <property type="entry name" value="WIYLD_domain"/>
</dbReference>
<evidence type="ECO:0000313" key="4">
    <source>
        <dbReference type="Proteomes" id="UP001341840"/>
    </source>
</evidence>
<organism evidence="3 4">
    <name type="scientific">Stylosanthes scabra</name>
    <dbReference type="NCBI Taxonomy" id="79078"/>
    <lineage>
        <taxon>Eukaryota</taxon>
        <taxon>Viridiplantae</taxon>
        <taxon>Streptophyta</taxon>
        <taxon>Embryophyta</taxon>
        <taxon>Tracheophyta</taxon>
        <taxon>Spermatophyta</taxon>
        <taxon>Magnoliopsida</taxon>
        <taxon>eudicotyledons</taxon>
        <taxon>Gunneridae</taxon>
        <taxon>Pentapetalae</taxon>
        <taxon>rosids</taxon>
        <taxon>fabids</taxon>
        <taxon>Fabales</taxon>
        <taxon>Fabaceae</taxon>
        <taxon>Papilionoideae</taxon>
        <taxon>50 kb inversion clade</taxon>
        <taxon>dalbergioids sensu lato</taxon>
        <taxon>Dalbergieae</taxon>
        <taxon>Pterocarpus clade</taxon>
        <taxon>Stylosanthes</taxon>
    </lineage>
</organism>
<protein>
    <recommendedName>
        <fullName evidence="2">WIYLD domain-containing protein</fullName>
    </recommendedName>
</protein>
<dbReference type="InterPro" id="IPR043017">
    <property type="entry name" value="WIYLD_dom_sf"/>
</dbReference>
<evidence type="ECO:0000259" key="2">
    <source>
        <dbReference type="Pfam" id="PF10440"/>
    </source>
</evidence>
<gene>
    <name evidence="3" type="ORF">PIB30_081212</name>
</gene>
<feature type="domain" description="WIYLD" evidence="2">
    <location>
        <begin position="12"/>
        <end position="70"/>
    </location>
</feature>